<dbReference type="SMART" id="SM00953">
    <property type="entry name" value="RES"/>
    <property type="match status" value="1"/>
</dbReference>
<evidence type="ECO:0000313" key="2">
    <source>
        <dbReference type="EMBL" id="SNT08557.1"/>
    </source>
</evidence>
<dbReference type="AlphaFoldDB" id="A0A239JRT0"/>
<keyword evidence="3" id="KW-1185">Reference proteome</keyword>
<dbReference type="EMBL" id="FZOT01000013">
    <property type="protein sequence ID" value="SNT08557.1"/>
    <property type="molecule type" value="Genomic_DNA"/>
</dbReference>
<proteinExistence type="predicted"/>
<dbReference type="Proteomes" id="UP000198284">
    <property type="component" value="Unassembled WGS sequence"/>
</dbReference>
<sequence length="240" mass="27060">MSRNTWTPIAVSSSAALWSADAWRLVESQHVASTMKIVDTPNEQDILESLLESSKPALPDDLARLHYLLATPFRYWPGRGGSRFRGEFDPGVFYGAETIRTACAELGYWRWKFLQDADGLDHLDPVSHTGFKALFDTRVVDLRQPPFSADAAAWMHPADYRATQRFAAIAREAGIGGIVYQSVRDPEPGWNVALLTPRAFAKPSPDRFMQTWWLAVSKDGVVWRRDAERFTFSAEPWKAA</sequence>
<evidence type="ECO:0000313" key="3">
    <source>
        <dbReference type="Proteomes" id="UP000198284"/>
    </source>
</evidence>
<dbReference type="Pfam" id="PF08808">
    <property type="entry name" value="RES"/>
    <property type="match status" value="1"/>
</dbReference>
<name>A0A239JRT0_9BURK</name>
<feature type="domain" description="RES" evidence="1">
    <location>
        <begin position="72"/>
        <end position="206"/>
    </location>
</feature>
<protein>
    <submittedName>
        <fullName evidence="2">RES domain-containing protein</fullName>
    </submittedName>
</protein>
<dbReference type="InterPro" id="IPR014914">
    <property type="entry name" value="RES_dom"/>
</dbReference>
<gene>
    <name evidence="2" type="ORF">SAMN06265795_11377</name>
</gene>
<organism evidence="2 3">
    <name type="scientific">Noviherbaspirillum humi</name>
    <dbReference type="NCBI Taxonomy" id="1688639"/>
    <lineage>
        <taxon>Bacteria</taxon>
        <taxon>Pseudomonadati</taxon>
        <taxon>Pseudomonadota</taxon>
        <taxon>Betaproteobacteria</taxon>
        <taxon>Burkholderiales</taxon>
        <taxon>Oxalobacteraceae</taxon>
        <taxon>Noviherbaspirillum</taxon>
    </lineage>
</organism>
<evidence type="ECO:0000259" key="1">
    <source>
        <dbReference type="SMART" id="SM00953"/>
    </source>
</evidence>
<reference evidence="2 3" key="1">
    <citation type="submission" date="2017-06" db="EMBL/GenBank/DDBJ databases">
        <authorList>
            <person name="Kim H.J."/>
            <person name="Triplett B.A."/>
        </authorList>
    </citation>
    <scope>NUCLEOTIDE SEQUENCE [LARGE SCALE GENOMIC DNA]</scope>
    <source>
        <strain evidence="2 3">U15</strain>
    </source>
</reference>
<accession>A0A239JRT0</accession>